<dbReference type="InterPro" id="IPR013321">
    <property type="entry name" value="Arc_rbn_hlx_hlx"/>
</dbReference>
<dbReference type="InterPro" id="IPR010985">
    <property type="entry name" value="Ribbon_hlx_hlx"/>
</dbReference>
<dbReference type="AlphaFoldDB" id="X0SUR1"/>
<gene>
    <name evidence="1" type="ORF">S01H1_09618</name>
</gene>
<accession>X0SUR1</accession>
<dbReference type="GO" id="GO:0006355">
    <property type="term" value="P:regulation of DNA-templated transcription"/>
    <property type="evidence" value="ECO:0007669"/>
    <property type="project" value="InterPro"/>
</dbReference>
<reference evidence="1" key="1">
    <citation type="journal article" date="2014" name="Front. Microbiol.">
        <title>High frequency of phylogenetically diverse reductive dehalogenase-homologous genes in deep subseafloor sedimentary metagenomes.</title>
        <authorList>
            <person name="Kawai M."/>
            <person name="Futagami T."/>
            <person name="Toyoda A."/>
            <person name="Takaki Y."/>
            <person name="Nishi S."/>
            <person name="Hori S."/>
            <person name="Arai W."/>
            <person name="Tsubouchi T."/>
            <person name="Morono Y."/>
            <person name="Uchiyama I."/>
            <person name="Ito T."/>
            <person name="Fujiyama A."/>
            <person name="Inagaki F."/>
            <person name="Takami H."/>
        </authorList>
    </citation>
    <scope>NUCLEOTIDE SEQUENCE</scope>
    <source>
        <strain evidence="1">Expedition CK06-06</strain>
    </source>
</reference>
<evidence type="ECO:0000313" key="1">
    <source>
        <dbReference type="EMBL" id="GAF84724.1"/>
    </source>
</evidence>
<dbReference type="Gene3D" id="1.10.1220.10">
    <property type="entry name" value="Met repressor-like"/>
    <property type="match status" value="1"/>
</dbReference>
<sequence length="81" mass="9784">MLSGKKLLQNARKAVMLYPEIFDALEEYDRTHRLRKINYKERANFTIDGNLLIRFRRYCQLHGMKMSAKIEQYMEKELEKG</sequence>
<protein>
    <recommendedName>
        <fullName evidence="2">Ribbon-helix-helix protein CopG domain-containing protein</fullName>
    </recommendedName>
</protein>
<name>X0SUR1_9ZZZZ</name>
<proteinExistence type="predicted"/>
<organism evidence="1">
    <name type="scientific">marine sediment metagenome</name>
    <dbReference type="NCBI Taxonomy" id="412755"/>
    <lineage>
        <taxon>unclassified sequences</taxon>
        <taxon>metagenomes</taxon>
        <taxon>ecological metagenomes</taxon>
    </lineage>
</organism>
<dbReference type="SUPFAM" id="SSF47598">
    <property type="entry name" value="Ribbon-helix-helix"/>
    <property type="match status" value="1"/>
</dbReference>
<evidence type="ECO:0008006" key="2">
    <source>
        <dbReference type="Google" id="ProtNLM"/>
    </source>
</evidence>
<dbReference type="EMBL" id="BARS01004914">
    <property type="protein sequence ID" value="GAF84724.1"/>
    <property type="molecule type" value="Genomic_DNA"/>
</dbReference>
<comment type="caution">
    <text evidence="1">The sequence shown here is derived from an EMBL/GenBank/DDBJ whole genome shotgun (WGS) entry which is preliminary data.</text>
</comment>